<proteinExistence type="predicted"/>
<evidence type="ECO:0000256" key="2">
    <source>
        <dbReference type="ARBA" id="ARBA00022803"/>
    </source>
</evidence>
<evidence type="ECO:0000256" key="4">
    <source>
        <dbReference type="SAM" id="SignalP"/>
    </source>
</evidence>
<reference evidence="7" key="2">
    <citation type="submission" date="2019-06" db="EMBL/GenBank/DDBJ databases">
        <title>Co-occurence of chitin degradation, pigmentation and bioactivity in marine Pseudoalteromonas.</title>
        <authorList>
            <person name="Sonnenschein E.C."/>
            <person name="Bech P.K."/>
        </authorList>
    </citation>
    <scope>NUCLEOTIDE SEQUENCE [LARGE SCALE GENOMIC DNA]</scope>
    <source>
        <strain evidence="7">S3790</strain>
    </source>
</reference>
<evidence type="ECO:0000313" key="7">
    <source>
        <dbReference type="Proteomes" id="UP000307217"/>
    </source>
</evidence>
<gene>
    <name evidence="6" type="ORF">CWC19_06160</name>
</gene>
<organism evidence="6 7">
    <name type="scientific">Pseudoalteromonas aurantia</name>
    <dbReference type="NCBI Taxonomy" id="43654"/>
    <lineage>
        <taxon>Bacteria</taxon>
        <taxon>Pseudomonadati</taxon>
        <taxon>Pseudomonadota</taxon>
        <taxon>Gammaproteobacteria</taxon>
        <taxon>Alteromonadales</taxon>
        <taxon>Pseudoalteromonadaceae</taxon>
        <taxon>Pseudoalteromonas</taxon>
    </lineage>
</organism>
<dbReference type="Pfam" id="PF13432">
    <property type="entry name" value="TPR_16"/>
    <property type="match status" value="1"/>
</dbReference>
<evidence type="ECO:0000313" key="6">
    <source>
        <dbReference type="EMBL" id="TMO69191.1"/>
    </source>
</evidence>
<dbReference type="SMART" id="SM00257">
    <property type="entry name" value="LysM"/>
    <property type="match status" value="2"/>
</dbReference>
<dbReference type="InterPro" id="IPR036779">
    <property type="entry name" value="LysM_dom_sf"/>
</dbReference>
<dbReference type="SMART" id="SM00028">
    <property type="entry name" value="TPR"/>
    <property type="match status" value="4"/>
</dbReference>
<dbReference type="SUPFAM" id="SSF81901">
    <property type="entry name" value="HCP-like"/>
    <property type="match status" value="1"/>
</dbReference>
<feature type="domain" description="LysM" evidence="5">
    <location>
        <begin position="443"/>
        <end position="487"/>
    </location>
</feature>
<dbReference type="Proteomes" id="UP000307217">
    <property type="component" value="Unassembled WGS sequence"/>
</dbReference>
<dbReference type="Pfam" id="PF01476">
    <property type="entry name" value="LysM"/>
    <property type="match status" value="2"/>
</dbReference>
<keyword evidence="4" id="KW-0732">Signal</keyword>
<accession>A0A5S3VBL0</accession>
<dbReference type="OrthoDB" id="9814042at2"/>
<sequence>MRSCLILSVVLLFLSGCVTETSSVTRNNPSAKNTVNNQDAAKTRIALALQYLNAGNTTQAKFNLERAASFAPELPEVHYALAYYYEQVGEPQWAKKAYVTALSLNPNDPNALNNYGTFLCRIEDYDGASEQLLKAISIPSYLRVAQSYENLALCAVKQDKFALALEYLESAVQHNGRRPSALIALAALFYAKSDLHQAEGVLKVYKERGFMSARALLLEHLLHQRMGHLQQAQTLSDSLIKNYPSSRQASLVLRDELKRSEFEKLKEQYRQAQIKQITQTDTTHVVSQPKIKITRKKASSLAKPATFKKAALTANSGSVSLRREPTQFTTSSPATVTIPQFKEAVENDNVVRNVEAVDVSDTVSKNGVDDEVTVISFGDSVEKSGPSESVVQFYTTDPTEVVFSEPSTLNTPTFNTALTTDQNNIAQRHMPLLNGEVILPNVPFHIVKVAENLFSLSVRYEIKMAKLLAWNNLKASDKVSAGQKVFLNNPQVTHNIRSDDTLLNIATQHGLQIDDLMRWNKLTPDVALIEGHSLLIVDPNSYVL</sequence>
<dbReference type="InterPro" id="IPR013105">
    <property type="entry name" value="TPR_2"/>
</dbReference>
<dbReference type="InterPro" id="IPR018392">
    <property type="entry name" value="LysM"/>
</dbReference>
<dbReference type="RefSeq" id="WP_138590965.1">
    <property type="nucleotide sequence ID" value="NZ_PNBX01000023.1"/>
</dbReference>
<keyword evidence="1" id="KW-0677">Repeat</keyword>
<feature type="chain" id="PRO_5024388641" evidence="4">
    <location>
        <begin position="21"/>
        <end position="544"/>
    </location>
</feature>
<dbReference type="PROSITE" id="PS51782">
    <property type="entry name" value="LYSM"/>
    <property type="match status" value="2"/>
</dbReference>
<evidence type="ECO:0000256" key="1">
    <source>
        <dbReference type="ARBA" id="ARBA00022737"/>
    </source>
</evidence>
<dbReference type="PROSITE" id="PS50005">
    <property type="entry name" value="TPR"/>
    <property type="match status" value="1"/>
</dbReference>
<feature type="domain" description="LysM" evidence="5">
    <location>
        <begin position="492"/>
        <end position="536"/>
    </location>
</feature>
<reference evidence="6 7" key="1">
    <citation type="submission" date="2018-01" db="EMBL/GenBank/DDBJ databases">
        <authorList>
            <person name="Paulsen S."/>
            <person name="Gram L.K."/>
        </authorList>
    </citation>
    <scope>NUCLEOTIDE SEQUENCE [LARGE SCALE GENOMIC DNA]</scope>
    <source>
        <strain evidence="6 7">S3790</strain>
    </source>
</reference>
<dbReference type="EMBL" id="PNBX01000023">
    <property type="protein sequence ID" value="TMO69191.1"/>
    <property type="molecule type" value="Genomic_DNA"/>
</dbReference>
<feature type="repeat" description="TPR" evidence="3">
    <location>
        <begin position="75"/>
        <end position="108"/>
    </location>
</feature>
<dbReference type="InterPro" id="IPR019734">
    <property type="entry name" value="TPR_rpt"/>
</dbReference>
<name>A0A5S3VBL0_9GAMM</name>
<dbReference type="AlphaFoldDB" id="A0A5S3VBL0"/>
<keyword evidence="2 3" id="KW-0802">TPR repeat</keyword>
<feature type="signal peptide" evidence="4">
    <location>
        <begin position="1"/>
        <end position="20"/>
    </location>
</feature>
<dbReference type="CDD" id="cd00118">
    <property type="entry name" value="LysM"/>
    <property type="match status" value="2"/>
</dbReference>
<evidence type="ECO:0000256" key="3">
    <source>
        <dbReference type="PROSITE-ProRule" id="PRU00339"/>
    </source>
</evidence>
<comment type="caution">
    <text evidence="6">The sequence shown here is derived from an EMBL/GenBank/DDBJ whole genome shotgun (WGS) entry which is preliminary data.</text>
</comment>
<dbReference type="InterPro" id="IPR013360">
    <property type="entry name" value="Pilus_4_PilW"/>
</dbReference>
<dbReference type="SUPFAM" id="SSF54106">
    <property type="entry name" value="LysM domain"/>
    <property type="match status" value="2"/>
</dbReference>
<protein>
    <submittedName>
        <fullName evidence="6">Type IV pilus biogenesis/stability protein PilW</fullName>
    </submittedName>
</protein>
<dbReference type="Pfam" id="PF07719">
    <property type="entry name" value="TPR_2"/>
    <property type="match status" value="1"/>
</dbReference>
<dbReference type="NCBIfam" id="TIGR02521">
    <property type="entry name" value="type_IV_pilW"/>
    <property type="match status" value="1"/>
</dbReference>
<dbReference type="InterPro" id="IPR011990">
    <property type="entry name" value="TPR-like_helical_dom_sf"/>
</dbReference>
<dbReference type="PROSITE" id="PS51257">
    <property type="entry name" value="PROKAR_LIPOPROTEIN"/>
    <property type="match status" value="1"/>
</dbReference>
<dbReference type="PANTHER" id="PTHR33734:SF22">
    <property type="entry name" value="MEMBRANE-BOUND LYTIC MUREIN TRANSGLYCOSYLASE D"/>
    <property type="match status" value="1"/>
</dbReference>
<dbReference type="PANTHER" id="PTHR33734">
    <property type="entry name" value="LYSM DOMAIN-CONTAINING GPI-ANCHORED PROTEIN 2"/>
    <property type="match status" value="1"/>
</dbReference>
<dbReference type="Gene3D" id="1.25.40.10">
    <property type="entry name" value="Tetratricopeptide repeat domain"/>
    <property type="match status" value="1"/>
</dbReference>
<dbReference type="Gene3D" id="3.10.350.10">
    <property type="entry name" value="LysM domain"/>
    <property type="match status" value="2"/>
</dbReference>
<evidence type="ECO:0000259" key="5">
    <source>
        <dbReference type="PROSITE" id="PS51782"/>
    </source>
</evidence>